<feature type="domain" description="BHLH" evidence="6">
    <location>
        <begin position="235"/>
        <end position="285"/>
    </location>
</feature>
<sequence length="401" mass="43346">MGDNGSSQMGYQQHGAESMLNCPSSGMNTRSILLHPVYSSGWDPMGSLGQSPDFGGSSMVTQAELTKSSPFPGVLETQGISSSSHLVNYPLDPNLAQLLPQLNMFGNGNIHELVSPSGLPGGRGGSHNPSTYNSQSERGCQVSEGRTVGVSPNGKRKRGSEPNSPNTKAAEGHLQKDHSSETLGSKEHDDNWQKSEQNTAANSSGKQAGKQLKDNSQCEDGSKQNYIHVRARRGQATNSHSLAERVRREKISERMRLLQELVPGCNKITGKAVMLDEIINYVQSLQQQVEFLSMKLATVNPELNINVEQLLSKDILQSRGNGPPILGFDQGMSSTHGFTHGIHQTMTTLPNPASQYHHMSQAVWDGDLQSLLQMGFDPNSAISGLGPNGKFPAISSRFPYL</sequence>
<evidence type="ECO:0000256" key="3">
    <source>
        <dbReference type="ARBA" id="ARBA00023163"/>
    </source>
</evidence>
<evidence type="ECO:0000313" key="8">
    <source>
        <dbReference type="Proteomes" id="UP001443914"/>
    </source>
</evidence>
<feature type="compositionally biased region" description="Basic and acidic residues" evidence="5">
    <location>
        <begin position="170"/>
        <end position="193"/>
    </location>
</feature>
<dbReference type="GO" id="GO:0046983">
    <property type="term" value="F:protein dimerization activity"/>
    <property type="evidence" value="ECO:0007669"/>
    <property type="project" value="InterPro"/>
</dbReference>
<evidence type="ECO:0000256" key="5">
    <source>
        <dbReference type="SAM" id="MobiDB-lite"/>
    </source>
</evidence>
<dbReference type="GO" id="GO:0005634">
    <property type="term" value="C:nucleus"/>
    <property type="evidence" value="ECO:0007669"/>
    <property type="project" value="UniProtKB-SubCell"/>
</dbReference>
<comment type="caution">
    <text evidence="7">The sequence shown here is derived from an EMBL/GenBank/DDBJ whole genome shotgun (WGS) entry which is preliminary data.</text>
</comment>
<gene>
    <name evidence="7" type="ORF">RND81_03G041900</name>
</gene>
<dbReference type="PANTHER" id="PTHR12565">
    <property type="entry name" value="STEROL REGULATORY ELEMENT-BINDING PROTEIN"/>
    <property type="match status" value="1"/>
</dbReference>
<feature type="compositionally biased region" description="Polar residues" evidence="5">
    <location>
        <begin position="1"/>
        <end position="11"/>
    </location>
</feature>
<feature type="region of interest" description="Disordered" evidence="5">
    <location>
        <begin position="115"/>
        <end position="220"/>
    </location>
</feature>
<reference evidence="7" key="1">
    <citation type="submission" date="2024-03" db="EMBL/GenBank/DDBJ databases">
        <title>WGS assembly of Saponaria officinalis var. Norfolk2.</title>
        <authorList>
            <person name="Jenkins J."/>
            <person name="Shu S."/>
            <person name="Grimwood J."/>
            <person name="Barry K."/>
            <person name="Goodstein D."/>
            <person name="Schmutz J."/>
            <person name="Leebens-Mack J."/>
            <person name="Osbourn A."/>
        </authorList>
    </citation>
    <scope>NUCLEOTIDE SEQUENCE [LARGE SCALE GENOMIC DNA]</scope>
    <source>
        <strain evidence="7">JIC</strain>
    </source>
</reference>
<dbReference type="AlphaFoldDB" id="A0AAW1M5C6"/>
<organism evidence="7 8">
    <name type="scientific">Saponaria officinalis</name>
    <name type="common">Common soapwort</name>
    <name type="synonym">Lychnis saponaria</name>
    <dbReference type="NCBI Taxonomy" id="3572"/>
    <lineage>
        <taxon>Eukaryota</taxon>
        <taxon>Viridiplantae</taxon>
        <taxon>Streptophyta</taxon>
        <taxon>Embryophyta</taxon>
        <taxon>Tracheophyta</taxon>
        <taxon>Spermatophyta</taxon>
        <taxon>Magnoliopsida</taxon>
        <taxon>eudicotyledons</taxon>
        <taxon>Gunneridae</taxon>
        <taxon>Pentapetalae</taxon>
        <taxon>Caryophyllales</taxon>
        <taxon>Caryophyllaceae</taxon>
        <taxon>Caryophylleae</taxon>
        <taxon>Saponaria</taxon>
    </lineage>
</organism>
<dbReference type="SUPFAM" id="SSF47459">
    <property type="entry name" value="HLH, helix-loop-helix DNA-binding domain"/>
    <property type="match status" value="1"/>
</dbReference>
<name>A0AAW1M5C6_SAPOF</name>
<dbReference type="InterPro" id="IPR036638">
    <property type="entry name" value="HLH_DNA-bd_sf"/>
</dbReference>
<dbReference type="PANTHER" id="PTHR12565:SF312">
    <property type="entry name" value="TRANSCRIPTION FACTOR BHLH74"/>
    <property type="match status" value="1"/>
</dbReference>
<proteinExistence type="predicted"/>
<keyword evidence="2" id="KW-0805">Transcription regulation</keyword>
<evidence type="ECO:0000259" key="6">
    <source>
        <dbReference type="PROSITE" id="PS50888"/>
    </source>
</evidence>
<dbReference type="GO" id="GO:0003700">
    <property type="term" value="F:DNA-binding transcription factor activity"/>
    <property type="evidence" value="ECO:0007669"/>
    <property type="project" value="TreeGrafter"/>
</dbReference>
<dbReference type="CDD" id="cd18919">
    <property type="entry name" value="bHLH_AtBPE_like"/>
    <property type="match status" value="1"/>
</dbReference>
<dbReference type="Gene3D" id="4.10.280.10">
    <property type="entry name" value="Helix-loop-helix DNA-binding domain"/>
    <property type="match status" value="1"/>
</dbReference>
<feature type="compositionally biased region" description="Polar residues" evidence="5">
    <location>
        <begin position="194"/>
        <end position="206"/>
    </location>
</feature>
<accession>A0AAW1M5C6</accession>
<evidence type="ECO:0000256" key="2">
    <source>
        <dbReference type="ARBA" id="ARBA00023015"/>
    </source>
</evidence>
<dbReference type="SMART" id="SM00353">
    <property type="entry name" value="HLH"/>
    <property type="match status" value="1"/>
</dbReference>
<evidence type="ECO:0000256" key="1">
    <source>
        <dbReference type="ARBA" id="ARBA00004123"/>
    </source>
</evidence>
<evidence type="ECO:0000313" key="7">
    <source>
        <dbReference type="EMBL" id="KAK9740527.1"/>
    </source>
</evidence>
<protein>
    <recommendedName>
        <fullName evidence="6">BHLH domain-containing protein</fullName>
    </recommendedName>
</protein>
<feature type="region of interest" description="Disordered" evidence="5">
    <location>
        <begin position="1"/>
        <end position="23"/>
    </location>
</feature>
<evidence type="ECO:0000256" key="4">
    <source>
        <dbReference type="ARBA" id="ARBA00023242"/>
    </source>
</evidence>
<keyword evidence="3" id="KW-0804">Transcription</keyword>
<comment type="subcellular location">
    <subcellularLocation>
        <location evidence="1">Nucleus</location>
    </subcellularLocation>
</comment>
<dbReference type="PROSITE" id="PS50888">
    <property type="entry name" value="BHLH"/>
    <property type="match status" value="1"/>
</dbReference>
<dbReference type="InterPro" id="IPR011598">
    <property type="entry name" value="bHLH_dom"/>
</dbReference>
<dbReference type="InterPro" id="IPR024097">
    <property type="entry name" value="bHLH_ZIP_TF"/>
</dbReference>
<dbReference type="Proteomes" id="UP001443914">
    <property type="component" value="Unassembled WGS sequence"/>
</dbReference>
<keyword evidence="4" id="KW-0539">Nucleus</keyword>
<dbReference type="EMBL" id="JBDFQZ010000003">
    <property type="protein sequence ID" value="KAK9740527.1"/>
    <property type="molecule type" value="Genomic_DNA"/>
</dbReference>
<dbReference type="FunFam" id="4.10.280.10:FF:000002">
    <property type="entry name" value="Basic helix-loop-helix transcription factor"/>
    <property type="match status" value="1"/>
</dbReference>
<dbReference type="Pfam" id="PF00010">
    <property type="entry name" value="HLH"/>
    <property type="match status" value="1"/>
</dbReference>
<keyword evidence="8" id="KW-1185">Reference proteome</keyword>